<dbReference type="Pfam" id="PF01850">
    <property type="entry name" value="PIN"/>
    <property type="match status" value="1"/>
</dbReference>
<dbReference type="Gene3D" id="3.40.50.1010">
    <property type="entry name" value="5'-nuclease"/>
    <property type="match status" value="1"/>
</dbReference>
<dbReference type="STRING" id="42253.NITMOv2_3258"/>
<dbReference type="GO" id="GO:0016787">
    <property type="term" value="F:hydrolase activity"/>
    <property type="evidence" value="ECO:0007669"/>
    <property type="project" value="UniProtKB-KW"/>
</dbReference>
<proteinExistence type="inferred from homology"/>
<dbReference type="OrthoDB" id="329172at2"/>
<dbReference type="Proteomes" id="UP000069205">
    <property type="component" value="Chromosome"/>
</dbReference>
<comment type="similarity">
    <text evidence="5">Belongs to the PINc/VapC protein family.</text>
</comment>
<protein>
    <recommendedName>
        <fullName evidence="5">Ribonuclease VapC</fullName>
        <shortName evidence="5">RNase VapC</shortName>
        <ecNumber evidence="5">3.1.-.-</ecNumber>
    </recommendedName>
    <alternativeName>
        <fullName evidence="5">Toxin VapC</fullName>
    </alternativeName>
</protein>
<dbReference type="EMBL" id="CP011801">
    <property type="protein sequence ID" value="ALA59653.1"/>
    <property type="molecule type" value="Genomic_DNA"/>
</dbReference>
<keyword evidence="3 5" id="KW-0479">Metal-binding</keyword>
<reference evidence="7 8" key="1">
    <citation type="journal article" date="2015" name="Proc. Natl. Acad. Sci. U.S.A.">
        <title>Expanded metabolic versatility of ubiquitous nitrite-oxidizing bacteria from the genus Nitrospira.</title>
        <authorList>
            <person name="Koch H."/>
            <person name="Lucker S."/>
            <person name="Albertsen M."/>
            <person name="Kitzinger K."/>
            <person name="Herbold C."/>
            <person name="Spieck E."/>
            <person name="Nielsen P.H."/>
            <person name="Wagner M."/>
            <person name="Daims H."/>
        </authorList>
    </citation>
    <scope>NUCLEOTIDE SEQUENCE [LARGE SCALE GENOMIC DNA]</scope>
    <source>
        <strain evidence="7 8">NSP M-1</strain>
    </source>
</reference>
<dbReference type="EC" id="3.1.-.-" evidence="5"/>
<dbReference type="HAMAP" id="MF_00265">
    <property type="entry name" value="VapC_Nob1"/>
    <property type="match status" value="1"/>
</dbReference>
<feature type="domain" description="PIN" evidence="6">
    <location>
        <begin position="4"/>
        <end position="113"/>
    </location>
</feature>
<dbReference type="RefSeq" id="WP_053380628.1">
    <property type="nucleotide sequence ID" value="NZ_CP011801.1"/>
</dbReference>
<evidence type="ECO:0000256" key="3">
    <source>
        <dbReference type="ARBA" id="ARBA00022723"/>
    </source>
</evidence>
<dbReference type="InterPro" id="IPR022907">
    <property type="entry name" value="VapC_family"/>
</dbReference>
<keyword evidence="5" id="KW-0460">Magnesium</keyword>
<gene>
    <name evidence="5 7" type="primary">vapC</name>
    <name evidence="7" type="ORF">NITMOv2_3258</name>
</gene>
<dbReference type="GO" id="GO:0000287">
    <property type="term" value="F:magnesium ion binding"/>
    <property type="evidence" value="ECO:0007669"/>
    <property type="project" value="UniProtKB-UniRule"/>
</dbReference>
<dbReference type="AlphaFoldDB" id="A0A0K2GFB8"/>
<dbReference type="InterPro" id="IPR002716">
    <property type="entry name" value="PIN_dom"/>
</dbReference>
<keyword evidence="1 5" id="KW-1277">Toxin-antitoxin system</keyword>
<evidence type="ECO:0000256" key="2">
    <source>
        <dbReference type="ARBA" id="ARBA00022722"/>
    </source>
</evidence>
<evidence type="ECO:0000259" key="6">
    <source>
        <dbReference type="Pfam" id="PF01850"/>
    </source>
</evidence>
<keyword evidence="8" id="KW-1185">Reference proteome</keyword>
<evidence type="ECO:0000313" key="7">
    <source>
        <dbReference type="EMBL" id="ALA59653.1"/>
    </source>
</evidence>
<feature type="binding site" evidence="5">
    <location>
        <position position="87"/>
    </location>
    <ligand>
        <name>Mg(2+)</name>
        <dbReference type="ChEBI" id="CHEBI:18420"/>
    </ligand>
</feature>
<evidence type="ECO:0000256" key="4">
    <source>
        <dbReference type="ARBA" id="ARBA00022801"/>
    </source>
</evidence>
<accession>A0A0K2GFB8</accession>
<dbReference type="PATRIC" id="fig|42253.5.peg.3212"/>
<organism evidence="7 8">
    <name type="scientific">Nitrospira moscoviensis</name>
    <dbReference type="NCBI Taxonomy" id="42253"/>
    <lineage>
        <taxon>Bacteria</taxon>
        <taxon>Pseudomonadati</taxon>
        <taxon>Nitrospirota</taxon>
        <taxon>Nitrospiria</taxon>
        <taxon>Nitrospirales</taxon>
        <taxon>Nitrospiraceae</taxon>
        <taxon>Nitrospira</taxon>
    </lineage>
</organism>
<keyword evidence="4 5" id="KW-0378">Hydrolase</keyword>
<dbReference type="GO" id="GO:0090729">
    <property type="term" value="F:toxin activity"/>
    <property type="evidence" value="ECO:0007669"/>
    <property type="project" value="UniProtKB-KW"/>
</dbReference>
<comment type="function">
    <text evidence="5">Toxic component of a toxin-antitoxin (TA) system. An RNase.</text>
</comment>
<evidence type="ECO:0000256" key="5">
    <source>
        <dbReference type="HAMAP-Rule" id="MF_00265"/>
    </source>
</evidence>
<feature type="binding site" evidence="5">
    <location>
        <position position="6"/>
    </location>
    <ligand>
        <name>Mg(2+)</name>
        <dbReference type="ChEBI" id="CHEBI:18420"/>
    </ligand>
</feature>
<evidence type="ECO:0000313" key="8">
    <source>
        <dbReference type="Proteomes" id="UP000069205"/>
    </source>
</evidence>
<dbReference type="SUPFAM" id="SSF88723">
    <property type="entry name" value="PIN domain-like"/>
    <property type="match status" value="1"/>
</dbReference>
<name>A0A0K2GFB8_NITMO</name>
<dbReference type="GO" id="GO:0004540">
    <property type="term" value="F:RNA nuclease activity"/>
    <property type="evidence" value="ECO:0007669"/>
    <property type="project" value="InterPro"/>
</dbReference>
<dbReference type="InterPro" id="IPR029060">
    <property type="entry name" value="PIN-like_dom_sf"/>
</dbReference>
<sequence>MPTLVDTSVWIDHFRVDSPSLRRLLDDDQVVCHPLVIGELACGNLRQRSQVLGALAMLPAAPTIDHEELLTFIEAHKLYGQGLGWIDVHLLASAVLERVSLWTFDQSLRTAARKLHCEY</sequence>
<comment type="cofactor">
    <cofactor evidence="5">
        <name>Mg(2+)</name>
        <dbReference type="ChEBI" id="CHEBI:18420"/>
    </cofactor>
</comment>
<evidence type="ECO:0000256" key="1">
    <source>
        <dbReference type="ARBA" id="ARBA00022649"/>
    </source>
</evidence>
<keyword evidence="2 5" id="KW-0540">Nuclease</keyword>
<keyword evidence="5" id="KW-0800">Toxin</keyword>
<dbReference type="KEGG" id="nmv:NITMOv2_3258"/>